<proteinExistence type="predicted"/>
<dbReference type="InterPro" id="IPR045913">
    <property type="entry name" value="TBC20/Gyp8-like"/>
</dbReference>
<evidence type="ECO:0000259" key="3">
    <source>
        <dbReference type="PROSITE" id="PS50086"/>
    </source>
</evidence>
<dbReference type="PROSITE" id="PS50086">
    <property type="entry name" value="TBC_RABGAP"/>
    <property type="match status" value="1"/>
</dbReference>
<dbReference type="PANTHER" id="PTHR20913:SF7">
    <property type="entry name" value="RE60063P"/>
    <property type="match status" value="1"/>
</dbReference>
<dbReference type="SMART" id="SM00164">
    <property type="entry name" value="TBC"/>
    <property type="match status" value="1"/>
</dbReference>
<dbReference type="GO" id="GO:0006888">
    <property type="term" value="P:endoplasmic reticulum to Golgi vesicle-mediated transport"/>
    <property type="evidence" value="ECO:0007669"/>
    <property type="project" value="TreeGrafter"/>
</dbReference>
<keyword evidence="2" id="KW-0472">Membrane</keyword>
<dbReference type="SUPFAM" id="SSF47923">
    <property type="entry name" value="Ypt/Rab-GAP domain of gyp1p"/>
    <property type="match status" value="2"/>
</dbReference>
<dbReference type="EMBL" id="FR824127">
    <property type="protein sequence ID" value="CCA19919.1"/>
    <property type="molecule type" value="Genomic_DNA"/>
</dbReference>
<protein>
    <submittedName>
        <fullName evidence="4">Uncharacterized protein AlNc14C82G5327</fullName>
    </submittedName>
</protein>
<feature type="domain" description="Rab-GAP TBC" evidence="3">
    <location>
        <begin position="66"/>
        <end position="253"/>
    </location>
</feature>
<keyword evidence="1" id="KW-0343">GTPase activation</keyword>
<reference evidence="4" key="2">
    <citation type="submission" date="2011-02" db="EMBL/GenBank/DDBJ databases">
        <authorList>
            <person name="MacLean D."/>
        </authorList>
    </citation>
    <scope>NUCLEOTIDE SEQUENCE</scope>
</reference>
<reference evidence="4" key="1">
    <citation type="journal article" date="2011" name="PLoS Biol.">
        <title>Gene gain and loss during evolution of obligate parasitism in the white rust pathogen of Arabidopsis thaliana.</title>
        <authorList>
            <person name="Kemen E."/>
            <person name="Gardiner A."/>
            <person name="Schultz-Larsen T."/>
            <person name="Kemen A.C."/>
            <person name="Balmuth A.L."/>
            <person name="Robert-Seilaniantz A."/>
            <person name="Bailey K."/>
            <person name="Holub E."/>
            <person name="Studholme D.J."/>
            <person name="Maclean D."/>
            <person name="Jones J.D."/>
        </authorList>
    </citation>
    <scope>NUCLEOTIDE SEQUENCE</scope>
</reference>
<organism evidence="4">
    <name type="scientific">Albugo laibachii Nc14</name>
    <dbReference type="NCBI Taxonomy" id="890382"/>
    <lineage>
        <taxon>Eukaryota</taxon>
        <taxon>Sar</taxon>
        <taxon>Stramenopiles</taxon>
        <taxon>Oomycota</taxon>
        <taxon>Peronosporomycetes</taxon>
        <taxon>Albuginales</taxon>
        <taxon>Albuginaceae</taxon>
        <taxon>Albugo</taxon>
    </lineage>
</organism>
<dbReference type="GO" id="GO:0005096">
    <property type="term" value="F:GTPase activator activity"/>
    <property type="evidence" value="ECO:0007669"/>
    <property type="project" value="UniProtKB-KW"/>
</dbReference>
<accession>F0WFD7</accession>
<keyword evidence="2" id="KW-0812">Transmembrane</keyword>
<dbReference type="Gene3D" id="1.10.8.1310">
    <property type="match status" value="1"/>
</dbReference>
<dbReference type="InterPro" id="IPR035969">
    <property type="entry name" value="Rab-GAP_TBC_sf"/>
</dbReference>
<dbReference type="GO" id="GO:0005789">
    <property type="term" value="C:endoplasmic reticulum membrane"/>
    <property type="evidence" value="ECO:0007669"/>
    <property type="project" value="TreeGrafter"/>
</dbReference>
<dbReference type="PANTHER" id="PTHR20913">
    <property type="entry name" value="TBC1 DOMAIN FAMILY MEMBER 20/GTPASE"/>
    <property type="match status" value="1"/>
</dbReference>
<dbReference type="Gene3D" id="1.10.472.80">
    <property type="entry name" value="Ypt/Rab-GAP domain of gyp1p, domain 3"/>
    <property type="match status" value="1"/>
</dbReference>
<feature type="transmembrane region" description="Helical" evidence="2">
    <location>
        <begin position="375"/>
        <end position="397"/>
    </location>
</feature>
<evidence type="ECO:0000256" key="2">
    <source>
        <dbReference type="SAM" id="Phobius"/>
    </source>
</evidence>
<evidence type="ECO:0000256" key="1">
    <source>
        <dbReference type="ARBA" id="ARBA00022468"/>
    </source>
</evidence>
<evidence type="ECO:0000313" key="4">
    <source>
        <dbReference type="EMBL" id="CCA19919.1"/>
    </source>
</evidence>
<gene>
    <name evidence="4" type="primary">AlNc14C82G5327</name>
    <name evidence="4" type="ORF">ALNC14_060620</name>
</gene>
<dbReference type="Pfam" id="PF00566">
    <property type="entry name" value="RabGAP-TBC"/>
    <property type="match status" value="1"/>
</dbReference>
<dbReference type="HOGENOM" id="CLU_039465_2_0_1"/>
<dbReference type="InterPro" id="IPR000195">
    <property type="entry name" value="Rab-GAP-TBC_dom"/>
</dbReference>
<name>F0WFD7_9STRA</name>
<sequence length="398" mass="46996">MTRKKPTRAIICKDTPNRSLILKQQRLRDQKSAVLWTLLHDYRNKLFSHDELRYKLRVLAYGVHGFVSSELRRQIWPILLAQDDMSLKNRHKKGQPHRDEDQLQKDIDRSLWNYTSMKLMKARERNRKRRNLQRIILAVLQGDSDLYYYQGFHDVAAVFYMVLDDDEMAFRLLQKVTTTYFRPCMRSNFDSILRIVRLLFVLIQLQDDDLYQYLNQSKVEPYFAFAWFITWFAHHVGGLEDACRLFDVFLCSHPLFCLYICAAIVLASREKIFKQECEFGVMHDTLSKLVDDVSWDETIVDGLLLMERFPPDELLQRAVDQDIPISPRYFYDQYPDVKVDLPIIQYMGTRRAGHHLVNNGARHLDPLVMMKERPLVPAIIISGAVLVFSYAISVYLYV</sequence>
<keyword evidence="2" id="KW-1133">Transmembrane helix</keyword>
<dbReference type="AlphaFoldDB" id="F0WFD7"/>